<keyword evidence="1" id="KW-0808">Transferase</keyword>
<sequence>MRKHPDRIKSAASRNMLYKLSFKQRIWASFVLLITLAIAATGSISYLIASRVVQKNAFQSSQDTVNKAAQIVDDKLRNTANSVRALMLSDPFKQLIRDVQSGNVSRYYHHLSALQAVFSQANFSDPLIENILVATPIGEFYFLNFVRNPAASFYNTDMYREIKNTRRGVWVQGHEDTFFSSRQRVLSLVVEGVGEDPQFPPFDTYVIVNIKERELLRLSTQNLSKDGREYYVINPQGEQVIRSDSSPVWGDTPPDFPKLMGEEDQGSFFYEGKSETYMLNYKRLDINHDRGWMVVGVQSKDQLLREVSQIKQTAYLTMLGFVLLSLLFANKLTTVLLRPLYKLQTLMRRVEDNDLSVRFESKFQDEVAQVGSRFNRMLDEITRLIEDVRKGETEKRRSEMKALTAQMNPHFFYNTLNTIYCKSVLGENEDASAMILALSEMFQLSLNAGKELIPLQDELRHAEQYVAIQQISYENLFLYASEVEEEQLLQCLVPKIILQPLVENSILHGFRNRRSGGEIRVTVKSGDGILRLTVEDNGEGIPSAKADSPTVENRPRSRHGYALPNITHRLQLYFGNEAGMAMTSRPGEGTSVEIWLPIVEEEHKDER</sequence>
<protein>
    <submittedName>
        <fullName evidence="1">Sensor histidine kinase</fullName>
        <ecNumber evidence="1">2.7.13.3</ecNumber>
    </submittedName>
</protein>
<reference evidence="1" key="1">
    <citation type="submission" date="2024-12" db="EMBL/GenBank/DDBJ databases">
        <authorList>
            <person name="Wu N."/>
        </authorList>
    </citation>
    <scope>NUCLEOTIDE SEQUENCE</scope>
    <source>
        <strain evidence="1">P15</strain>
    </source>
</reference>
<dbReference type="EMBL" id="JBJURJ010000004">
    <property type="protein sequence ID" value="MFM9328180.1"/>
    <property type="molecule type" value="Genomic_DNA"/>
</dbReference>
<name>A0ACC7NVV2_9BACL</name>
<keyword evidence="1" id="KW-0418">Kinase</keyword>
<gene>
    <name evidence="1" type="ORF">ACI1P1_07775</name>
</gene>
<evidence type="ECO:0000313" key="2">
    <source>
        <dbReference type="Proteomes" id="UP001631969"/>
    </source>
</evidence>
<organism evidence="1 2">
    <name type="scientific">Paenibacillus mesotrionivorans</name>
    <dbReference type="NCBI Taxonomy" id="3160968"/>
    <lineage>
        <taxon>Bacteria</taxon>
        <taxon>Bacillati</taxon>
        <taxon>Bacillota</taxon>
        <taxon>Bacilli</taxon>
        <taxon>Bacillales</taxon>
        <taxon>Paenibacillaceae</taxon>
        <taxon>Paenibacillus</taxon>
    </lineage>
</organism>
<accession>A0ACC7NVV2</accession>
<evidence type="ECO:0000313" key="1">
    <source>
        <dbReference type="EMBL" id="MFM9328180.1"/>
    </source>
</evidence>
<keyword evidence="2" id="KW-1185">Reference proteome</keyword>
<dbReference type="EC" id="2.7.13.3" evidence="1"/>
<proteinExistence type="predicted"/>
<comment type="caution">
    <text evidence="1">The sequence shown here is derived from an EMBL/GenBank/DDBJ whole genome shotgun (WGS) entry which is preliminary data.</text>
</comment>
<dbReference type="Proteomes" id="UP001631969">
    <property type="component" value="Unassembled WGS sequence"/>
</dbReference>